<dbReference type="EMBL" id="CP003316">
    <property type="protein sequence ID" value="AFA39909.1"/>
    <property type="molecule type" value="Genomic_DNA"/>
</dbReference>
<dbReference type="eggNOG" id="arCOG07952">
    <property type="taxonomic scope" value="Archaea"/>
</dbReference>
<evidence type="ECO:0000313" key="2">
    <source>
        <dbReference type="Proteomes" id="UP000009062"/>
    </source>
</evidence>
<dbReference type="HOGENOM" id="CLU_3245502_0_0_2"/>
<protein>
    <submittedName>
        <fullName evidence="1">PaRep2b protein</fullName>
    </submittedName>
</protein>
<name>H6QAY6_PYROT</name>
<reference evidence="1 2" key="1">
    <citation type="journal article" date="2012" name="Stand. Genomic Sci.">
        <title>Complete genome sequence of Pyrobaculum oguniense.</title>
        <authorList>
            <person name="Bernick D.L."/>
            <person name="Karplus K."/>
            <person name="Lui L.M."/>
            <person name="Coker J.K."/>
            <person name="Murphy J.N."/>
            <person name="Chan P.P."/>
            <person name="Cozen A.E."/>
            <person name="Lowe T.M."/>
        </authorList>
    </citation>
    <scope>NUCLEOTIDE SEQUENCE [LARGE SCALE GENOMIC DNA]</scope>
    <source>
        <strain evidence="1 2">TE7</strain>
    </source>
</reference>
<accession>H6QAY6</accession>
<dbReference type="AlphaFoldDB" id="H6QAY6"/>
<keyword evidence="2" id="KW-1185">Reference proteome</keyword>
<dbReference type="KEGG" id="pog:Pogu_1882"/>
<evidence type="ECO:0000313" key="1">
    <source>
        <dbReference type="EMBL" id="AFA39909.1"/>
    </source>
</evidence>
<proteinExistence type="predicted"/>
<sequence>MEDAERDIKGVIKDVKVKWESGGPRIVVEYEANGETTFLSFI</sequence>
<organism evidence="1 2">
    <name type="scientific">Pyrobaculum oguniense (strain DSM 13380 / JCM 10595 / TE7)</name>
    <dbReference type="NCBI Taxonomy" id="698757"/>
    <lineage>
        <taxon>Archaea</taxon>
        <taxon>Thermoproteota</taxon>
        <taxon>Thermoprotei</taxon>
        <taxon>Thermoproteales</taxon>
        <taxon>Thermoproteaceae</taxon>
        <taxon>Pyrobaculum</taxon>
    </lineage>
</organism>
<dbReference type="STRING" id="698757.Pogu_1882"/>
<gene>
    <name evidence="1" type="ordered locus">Pogu_1882</name>
</gene>
<dbReference type="Proteomes" id="UP000009062">
    <property type="component" value="Chromosome"/>
</dbReference>